<evidence type="ECO:0000313" key="2">
    <source>
        <dbReference type="EMBL" id="KAJ7686097.1"/>
    </source>
</evidence>
<feature type="region of interest" description="Disordered" evidence="1">
    <location>
        <begin position="169"/>
        <end position="202"/>
    </location>
</feature>
<feature type="compositionally biased region" description="Low complexity" evidence="1">
    <location>
        <begin position="122"/>
        <end position="137"/>
    </location>
</feature>
<comment type="caution">
    <text evidence="2">The sequence shown here is derived from an EMBL/GenBank/DDBJ whole genome shotgun (WGS) entry which is preliminary data.</text>
</comment>
<accession>A0AAD7GDR4</accession>
<name>A0AAD7GDR4_MYCRO</name>
<evidence type="ECO:0000256" key="1">
    <source>
        <dbReference type="SAM" id="MobiDB-lite"/>
    </source>
</evidence>
<keyword evidence="3" id="KW-1185">Reference proteome</keyword>
<dbReference type="AlphaFoldDB" id="A0AAD7GDR4"/>
<organism evidence="2 3">
    <name type="scientific">Mycena rosella</name>
    <name type="common">Pink bonnet</name>
    <name type="synonym">Agaricus rosellus</name>
    <dbReference type="NCBI Taxonomy" id="1033263"/>
    <lineage>
        <taxon>Eukaryota</taxon>
        <taxon>Fungi</taxon>
        <taxon>Dikarya</taxon>
        <taxon>Basidiomycota</taxon>
        <taxon>Agaricomycotina</taxon>
        <taxon>Agaricomycetes</taxon>
        <taxon>Agaricomycetidae</taxon>
        <taxon>Agaricales</taxon>
        <taxon>Marasmiineae</taxon>
        <taxon>Mycenaceae</taxon>
        <taxon>Mycena</taxon>
    </lineage>
</organism>
<evidence type="ECO:0000313" key="3">
    <source>
        <dbReference type="Proteomes" id="UP001221757"/>
    </source>
</evidence>
<dbReference type="EMBL" id="JARKIE010000099">
    <property type="protein sequence ID" value="KAJ7686097.1"/>
    <property type="molecule type" value="Genomic_DNA"/>
</dbReference>
<dbReference type="Proteomes" id="UP001221757">
    <property type="component" value="Unassembled WGS sequence"/>
</dbReference>
<feature type="compositionally biased region" description="Polar residues" evidence="1">
    <location>
        <begin position="82"/>
        <end position="102"/>
    </location>
</feature>
<gene>
    <name evidence="2" type="ORF">B0H17DRAFT_1137130</name>
</gene>
<feature type="region of interest" description="Disordered" evidence="1">
    <location>
        <begin position="82"/>
        <end position="137"/>
    </location>
</feature>
<proteinExistence type="predicted"/>
<reference evidence="2" key="1">
    <citation type="submission" date="2023-03" db="EMBL/GenBank/DDBJ databases">
        <title>Massive genome expansion in bonnet fungi (Mycena s.s.) driven by repeated elements and novel gene families across ecological guilds.</title>
        <authorList>
            <consortium name="Lawrence Berkeley National Laboratory"/>
            <person name="Harder C.B."/>
            <person name="Miyauchi S."/>
            <person name="Viragh M."/>
            <person name="Kuo A."/>
            <person name="Thoen E."/>
            <person name="Andreopoulos B."/>
            <person name="Lu D."/>
            <person name="Skrede I."/>
            <person name="Drula E."/>
            <person name="Henrissat B."/>
            <person name="Morin E."/>
            <person name="Kohler A."/>
            <person name="Barry K."/>
            <person name="LaButti K."/>
            <person name="Morin E."/>
            <person name="Salamov A."/>
            <person name="Lipzen A."/>
            <person name="Mereny Z."/>
            <person name="Hegedus B."/>
            <person name="Baldrian P."/>
            <person name="Stursova M."/>
            <person name="Weitz H."/>
            <person name="Taylor A."/>
            <person name="Grigoriev I.V."/>
            <person name="Nagy L.G."/>
            <person name="Martin F."/>
            <person name="Kauserud H."/>
        </authorList>
    </citation>
    <scope>NUCLEOTIDE SEQUENCE</scope>
    <source>
        <strain evidence="2">CBHHK067</strain>
    </source>
</reference>
<protein>
    <submittedName>
        <fullName evidence="2">Uncharacterized protein</fullName>
    </submittedName>
</protein>
<sequence>MILFSLWKMRLVGSHHGVTSSTSSMTILMFPSVFGILIKPRQPKFERIGLGLDNNDAWINLIAFQAYMNTLHGSFDEYRTRNSTPFSSRAPSRATSSVSSRAPSRVHSPFSLVDSRPSSRASFIPSSCAPSSRSSSPFDHEVIVIDDSDDENDFPAMLPAPLAVPKSEESFASLPPIPPKVPSLNTRSQGSKRKQKAASGIELTREETVDEIVEISTIPSTWPVPRIPTAYLVDLSRSHEFLKDQNSWGGSNGHFAGDADTAGFFPGLTKTVRARRCHWTCNGVHTCEFIDPSLFAGCQRYEPDEAATRALWKHELDANEREAAQPEIDDWHNFCASQEHADIKNWYAHKCANPWILPSVNKILSRIPDDNWDITPNHSNIVETAHAGRNAKTSIGVGLLTAILESQERDNTKAANLLQIERDGVMHREKLSTLRKVCRMCQSSIRKDQLTSFEALQVERDAGAKDNTASLVWHGRRSFNRTSNYCIALTSKNSAPPSTRDDHVIVSKLFGPRPPGYSHLYHLGNDTSIPSAPWASTINRNYYDQGHQAARAT</sequence>